<protein>
    <submittedName>
        <fullName evidence="1">Uncharacterized protein</fullName>
    </submittedName>
</protein>
<evidence type="ECO:0000313" key="2">
    <source>
        <dbReference type="Proteomes" id="UP000265882"/>
    </source>
</evidence>
<gene>
    <name evidence="1" type="ORF">C4520_10335</name>
</gene>
<comment type="caution">
    <text evidence="1">The sequence shown here is derived from an EMBL/GenBank/DDBJ whole genome shotgun (WGS) entry which is preliminary data.</text>
</comment>
<sequence>MESVKHQCPICLLNGQVQEDADGEEIFLIKCLRCGSYRISKEVCKVLNTVTFKSYVLSGFIRTSNLQEEIPSLDLDLIQEVDQNFSLLTLEQKEKNLIAYMGMKAELGEACEINSLFDYPLIFAREKAELNWLISEMIKEGVLDRREKPKSMFPISKGTVTNEVHKVTLTKKGFEKMNAFKALSTSGSMTETSVKTSRQKRKVFKLLTRICGLIVA</sequence>
<reference evidence="1 2" key="1">
    <citation type="journal article" date="2017" name="ISME J.">
        <title>Energy and carbon metabolisms in a deep terrestrial subsurface fluid microbial community.</title>
        <authorList>
            <person name="Momper L."/>
            <person name="Jungbluth S.P."/>
            <person name="Lee M.D."/>
            <person name="Amend J.P."/>
        </authorList>
    </citation>
    <scope>NUCLEOTIDE SEQUENCE [LARGE SCALE GENOMIC DNA]</scope>
    <source>
        <strain evidence="1">SURF_5</strain>
    </source>
</reference>
<organism evidence="1 2">
    <name type="scientific">Abyssobacteria bacterium (strain SURF_5)</name>
    <dbReference type="NCBI Taxonomy" id="2093360"/>
    <lineage>
        <taxon>Bacteria</taxon>
        <taxon>Pseudomonadati</taxon>
        <taxon>Candidatus Hydrogenedentota</taxon>
        <taxon>Candidatus Abyssobacteria</taxon>
    </lineage>
</organism>
<accession>A0A3A4NVI0</accession>
<proteinExistence type="predicted"/>
<dbReference type="EMBL" id="QZKU01000070">
    <property type="protein sequence ID" value="RJP21110.1"/>
    <property type="molecule type" value="Genomic_DNA"/>
</dbReference>
<evidence type="ECO:0000313" key="1">
    <source>
        <dbReference type="EMBL" id="RJP21110.1"/>
    </source>
</evidence>
<name>A0A3A4NVI0_ABYX5</name>
<dbReference type="Proteomes" id="UP000265882">
    <property type="component" value="Unassembled WGS sequence"/>
</dbReference>
<dbReference type="AlphaFoldDB" id="A0A3A4NVI0"/>